<evidence type="ECO:0000256" key="2">
    <source>
        <dbReference type="PROSITE-ProRule" id="PRU00497"/>
    </source>
</evidence>
<evidence type="ECO:0000256" key="1">
    <source>
        <dbReference type="ARBA" id="ARBA00022460"/>
    </source>
</evidence>
<dbReference type="EMBL" id="CAXKWB010033763">
    <property type="protein sequence ID" value="CAL4143723.1"/>
    <property type="molecule type" value="Genomic_DNA"/>
</dbReference>
<dbReference type="GO" id="GO:0042302">
    <property type="term" value="F:structural constituent of cuticle"/>
    <property type="evidence" value="ECO:0007669"/>
    <property type="project" value="UniProtKB-UniRule"/>
</dbReference>
<feature type="non-terminal residue" evidence="4">
    <location>
        <position position="142"/>
    </location>
</feature>
<evidence type="ECO:0000313" key="4">
    <source>
        <dbReference type="EMBL" id="CAL4143723.1"/>
    </source>
</evidence>
<dbReference type="Proteomes" id="UP001497623">
    <property type="component" value="Unassembled WGS sequence"/>
</dbReference>
<proteinExistence type="predicted"/>
<keyword evidence="5" id="KW-1185">Reference proteome</keyword>
<sequence>MYTVLVLLLVGAALGDLSSYESVEVLRDERVAPHDNGAHNMHLELSNGVELHMGGEDGNMIGSYSYVMDDGSVVQLKFVADEGGFQPESSILPVAPAFHIPSPSSSWTKLNSPSDREPCEHETTPMKSRNLILFFYSKQNHS</sequence>
<dbReference type="InterPro" id="IPR000618">
    <property type="entry name" value="Insect_cuticle"/>
</dbReference>
<dbReference type="AlphaFoldDB" id="A0AAV2RYY3"/>
<reference evidence="4 5" key="1">
    <citation type="submission" date="2024-05" db="EMBL/GenBank/DDBJ databases">
        <authorList>
            <person name="Wallberg A."/>
        </authorList>
    </citation>
    <scope>NUCLEOTIDE SEQUENCE [LARGE SCALE GENOMIC DNA]</scope>
</reference>
<feature type="chain" id="PRO_5043483630" evidence="3">
    <location>
        <begin position="16"/>
        <end position="142"/>
    </location>
</feature>
<organism evidence="4 5">
    <name type="scientific">Meganyctiphanes norvegica</name>
    <name type="common">Northern krill</name>
    <name type="synonym">Thysanopoda norvegica</name>
    <dbReference type="NCBI Taxonomy" id="48144"/>
    <lineage>
        <taxon>Eukaryota</taxon>
        <taxon>Metazoa</taxon>
        <taxon>Ecdysozoa</taxon>
        <taxon>Arthropoda</taxon>
        <taxon>Crustacea</taxon>
        <taxon>Multicrustacea</taxon>
        <taxon>Malacostraca</taxon>
        <taxon>Eumalacostraca</taxon>
        <taxon>Eucarida</taxon>
        <taxon>Euphausiacea</taxon>
        <taxon>Euphausiidae</taxon>
        <taxon>Meganyctiphanes</taxon>
    </lineage>
</organism>
<name>A0AAV2RYY3_MEGNR</name>
<dbReference type="PROSITE" id="PS00233">
    <property type="entry name" value="CHIT_BIND_RR_1"/>
    <property type="match status" value="1"/>
</dbReference>
<dbReference type="InterPro" id="IPR031311">
    <property type="entry name" value="CHIT_BIND_RR_consensus"/>
</dbReference>
<dbReference type="Pfam" id="PF00379">
    <property type="entry name" value="Chitin_bind_4"/>
    <property type="match status" value="1"/>
</dbReference>
<feature type="signal peptide" evidence="3">
    <location>
        <begin position="1"/>
        <end position="15"/>
    </location>
</feature>
<dbReference type="PROSITE" id="PS51155">
    <property type="entry name" value="CHIT_BIND_RR_2"/>
    <property type="match status" value="1"/>
</dbReference>
<evidence type="ECO:0000313" key="5">
    <source>
        <dbReference type="Proteomes" id="UP001497623"/>
    </source>
</evidence>
<protein>
    <submittedName>
        <fullName evidence="4">Uncharacterized protein</fullName>
    </submittedName>
</protein>
<keyword evidence="1 2" id="KW-0193">Cuticle</keyword>
<evidence type="ECO:0000256" key="3">
    <source>
        <dbReference type="SAM" id="SignalP"/>
    </source>
</evidence>
<gene>
    <name evidence="4" type="ORF">MNOR_LOCUS29329</name>
</gene>
<keyword evidence="3" id="KW-0732">Signal</keyword>
<comment type="caution">
    <text evidence="4">The sequence shown here is derived from an EMBL/GenBank/DDBJ whole genome shotgun (WGS) entry which is preliminary data.</text>
</comment>
<accession>A0AAV2RYY3</accession>